<feature type="compositionally biased region" description="Polar residues" evidence="6">
    <location>
        <begin position="374"/>
        <end position="384"/>
    </location>
</feature>
<keyword evidence="1" id="KW-0343">GTPase activation</keyword>
<sequence length="457" mass="49170">MASTAARRLRELQGQQGNKTCVDCAQRSPQWASVSYGVFMCLECSGKHRGLGVHISFVRSVTMDSWTEAQLRKMEAGGNDRLNAFLTARGVPKETPHVAKYNSNAASAYRDRIAALAEGRPWTDPPVVKETPGSSAPAPARKPPLPASGGGGGGGGGGGWEDWDDDFRPDMRRNHSVGSFGASGAESGRQPPRSKSTQDMYTKQQLEASAANKDNFFARRMAENESKPEGIPPSQGGKYVGFGSSPAPSANRNSSAAQGDVMQVVSQGFGRLSLVAASAAQSAASVVQVGTKEFQSKMREGGYDQKVNETVNVVASKTTEIGSKTWGIMKGVMALASQKVDEYTKEGGSGWGNDWQRREQQHSEPFPRSEHETTNGNGWNSSHDGSSKNHNSKSWDDWDDQGKMDEPAKARQTSDSWAGWDDVKDDSFDSYNRGTSNKGSNQNGTSGGSYWTEGGFR</sequence>
<comment type="caution">
    <text evidence="8">The sequence shown here is derived from an EMBL/GenBank/DDBJ whole genome shotgun (WGS) entry which is preliminary data.</text>
</comment>
<organism evidence="8 9">
    <name type="scientific">Zizania palustris</name>
    <name type="common">Northern wild rice</name>
    <dbReference type="NCBI Taxonomy" id="103762"/>
    <lineage>
        <taxon>Eukaryota</taxon>
        <taxon>Viridiplantae</taxon>
        <taxon>Streptophyta</taxon>
        <taxon>Embryophyta</taxon>
        <taxon>Tracheophyta</taxon>
        <taxon>Spermatophyta</taxon>
        <taxon>Magnoliopsida</taxon>
        <taxon>Liliopsida</taxon>
        <taxon>Poales</taxon>
        <taxon>Poaceae</taxon>
        <taxon>BOP clade</taxon>
        <taxon>Oryzoideae</taxon>
        <taxon>Oryzeae</taxon>
        <taxon>Zizaniinae</taxon>
        <taxon>Zizania</taxon>
    </lineage>
</organism>
<accession>A0A8J5SGV3</accession>
<proteinExistence type="predicted"/>
<dbReference type="SMART" id="SM00105">
    <property type="entry name" value="ArfGap"/>
    <property type="match status" value="1"/>
</dbReference>
<dbReference type="GO" id="GO:0016192">
    <property type="term" value="P:vesicle-mediated transport"/>
    <property type="evidence" value="ECO:0007669"/>
    <property type="project" value="InterPro"/>
</dbReference>
<evidence type="ECO:0000313" key="8">
    <source>
        <dbReference type="EMBL" id="KAG8074465.1"/>
    </source>
</evidence>
<keyword evidence="4" id="KW-0862">Zinc</keyword>
<feature type="compositionally biased region" description="Gly residues" evidence="6">
    <location>
        <begin position="148"/>
        <end position="160"/>
    </location>
</feature>
<dbReference type="AlphaFoldDB" id="A0A8J5SGV3"/>
<reference evidence="8" key="2">
    <citation type="submission" date="2021-02" db="EMBL/GenBank/DDBJ databases">
        <authorList>
            <person name="Kimball J.A."/>
            <person name="Haas M.W."/>
            <person name="Macchietto M."/>
            <person name="Kono T."/>
            <person name="Duquette J."/>
            <person name="Shao M."/>
        </authorList>
    </citation>
    <scope>NUCLEOTIDE SEQUENCE</scope>
    <source>
        <tissue evidence="8">Fresh leaf tissue</tissue>
    </source>
</reference>
<dbReference type="EMBL" id="JAAALK010000283">
    <property type="protein sequence ID" value="KAG8074465.1"/>
    <property type="molecule type" value="Genomic_DNA"/>
</dbReference>
<keyword evidence="9" id="KW-1185">Reference proteome</keyword>
<evidence type="ECO:0000256" key="3">
    <source>
        <dbReference type="ARBA" id="ARBA00022771"/>
    </source>
</evidence>
<feature type="region of interest" description="Disordered" evidence="6">
    <location>
        <begin position="120"/>
        <end position="201"/>
    </location>
</feature>
<feature type="compositionally biased region" description="Polar residues" evidence="6">
    <location>
        <begin position="429"/>
        <end position="444"/>
    </location>
</feature>
<dbReference type="Proteomes" id="UP000729402">
    <property type="component" value="Unassembled WGS sequence"/>
</dbReference>
<feature type="compositionally biased region" description="Low complexity" evidence="6">
    <location>
        <begin position="244"/>
        <end position="254"/>
    </location>
</feature>
<evidence type="ECO:0000256" key="4">
    <source>
        <dbReference type="ARBA" id="ARBA00022833"/>
    </source>
</evidence>
<dbReference type="PROSITE" id="PS50115">
    <property type="entry name" value="ARFGAP"/>
    <property type="match status" value="1"/>
</dbReference>
<name>A0A8J5SGV3_ZIZPA</name>
<dbReference type="FunFam" id="1.10.220.150:FF:000014">
    <property type="entry name" value="ADP-ribosylation factor GTPase-activating protein"/>
    <property type="match status" value="1"/>
</dbReference>
<feature type="domain" description="Arf-GAP" evidence="7">
    <location>
        <begin position="6"/>
        <end position="122"/>
    </location>
</feature>
<dbReference type="InterPro" id="IPR044519">
    <property type="entry name" value="ARF_GAP_AGD6/7"/>
</dbReference>
<evidence type="ECO:0000256" key="5">
    <source>
        <dbReference type="PROSITE-ProRule" id="PRU00288"/>
    </source>
</evidence>
<evidence type="ECO:0000256" key="1">
    <source>
        <dbReference type="ARBA" id="ARBA00022468"/>
    </source>
</evidence>
<keyword evidence="3 5" id="KW-0863">Zinc-finger</keyword>
<reference evidence="8" key="1">
    <citation type="journal article" date="2021" name="bioRxiv">
        <title>Whole Genome Assembly and Annotation of Northern Wild Rice, Zizania palustris L., Supports a Whole Genome Duplication in the Zizania Genus.</title>
        <authorList>
            <person name="Haas M."/>
            <person name="Kono T."/>
            <person name="Macchietto M."/>
            <person name="Millas R."/>
            <person name="McGilp L."/>
            <person name="Shao M."/>
            <person name="Duquette J."/>
            <person name="Hirsch C.N."/>
            <person name="Kimball J."/>
        </authorList>
    </citation>
    <scope>NUCLEOTIDE SEQUENCE</scope>
    <source>
        <tissue evidence="8">Fresh leaf tissue</tissue>
    </source>
</reference>
<feature type="region of interest" description="Disordered" evidence="6">
    <location>
        <begin position="223"/>
        <end position="254"/>
    </location>
</feature>
<evidence type="ECO:0000259" key="7">
    <source>
        <dbReference type="PROSITE" id="PS50115"/>
    </source>
</evidence>
<dbReference type="CDD" id="cd08830">
    <property type="entry name" value="ArfGap_ArfGap1"/>
    <property type="match status" value="1"/>
</dbReference>
<evidence type="ECO:0000313" key="9">
    <source>
        <dbReference type="Proteomes" id="UP000729402"/>
    </source>
</evidence>
<evidence type="ECO:0000256" key="2">
    <source>
        <dbReference type="ARBA" id="ARBA00022723"/>
    </source>
</evidence>
<dbReference type="PANTHER" id="PTHR47021">
    <property type="entry name" value="ADP-RIBOSYLATION FACTOR GTPASE-ACTIVATING PROTEIN AGD6-RELATED"/>
    <property type="match status" value="1"/>
</dbReference>
<keyword evidence="2" id="KW-0479">Metal-binding</keyword>
<dbReference type="GO" id="GO:0005096">
    <property type="term" value="F:GTPase activator activity"/>
    <property type="evidence" value="ECO:0007669"/>
    <property type="project" value="UniProtKB-KW"/>
</dbReference>
<dbReference type="OrthoDB" id="983479at2759"/>
<feature type="compositionally biased region" description="Basic and acidic residues" evidence="6">
    <location>
        <begin position="355"/>
        <end position="373"/>
    </location>
</feature>
<dbReference type="PANTHER" id="PTHR47021:SF4">
    <property type="entry name" value="ADP-RIBOSYLATION FACTOR GTPASE-ACTIVATING PROTEIN AGD6-RELATED"/>
    <property type="match status" value="1"/>
</dbReference>
<dbReference type="GO" id="GO:0008270">
    <property type="term" value="F:zinc ion binding"/>
    <property type="evidence" value="ECO:0007669"/>
    <property type="project" value="UniProtKB-KW"/>
</dbReference>
<feature type="region of interest" description="Disordered" evidence="6">
    <location>
        <begin position="344"/>
        <end position="457"/>
    </location>
</feature>
<protein>
    <recommendedName>
        <fullName evidence="7">Arf-GAP domain-containing protein</fullName>
    </recommendedName>
</protein>
<evidence type="ECO:0000256" key="6">
    <source>
        <dbReference type="SAM" id="MobiDB-lite"/>
    </source>
</evidence>
<feature type="compositionally biased region" description="Basic and acidic residues" evidence="6">
    <location>
        <begin position="393"/>
        <end position="409"/>
    </location>
</feature>
<dbReference type="InterPro" id="IPR001164">
    <property type="entry name" value="ArfGAP_dom"/>
</dbReference>
<dbReference type="Pfam" id="PF01412">
    <property type="entry name" value="ArfGap"/>
    <property type="match status" value="1"/>
</dbReference>
<gene>
    <name evidence="8" type="ORF">GUJ93_ZPchr0006g42943</name>
</gene>